<dbReference type="PANTHER" id="PTHR43586:SF8">
    <property type="entry name" value="CYSTEINE DESULFURASE 1, CHLOROPLASTIC"/>
    <property type="match status" value="1"/>
</dbReference>
<evidence type="ECO:0000259" key="3">
    <source>
        <dbReference type="Pfam" id="PF00266"/>
    </source>
</evidence>
<feature type="domain" description="Aminotransferase class V" evidence="3">
    <location>
        <begin position="11"/>
        <end position="389"/>
    </location>
</feature>
<proteinExistence type="predicted"/>
<dbReference type="InterPro" id="IPR015424">
    <property type="entry name" value="PyrdxlP-dep_Trfase"/>
</dbReference>
<dbReference type="Gene3D" id="3.40.640.10">
    <property type="entry name" value="Type I PLP-dependent aspartate aminotransferase-like (Major domain)"/>
    <property type="match status" value="1"/>
</dbReference>
<comment type="cofactor">
    <cofactor evidence="1">
        <name>pyridoxal 5'-phosphate</name>
        <dbReference type="ChEBI" id="CHEBI:597326"/>
    </cofactor>
</comment>
<dbReference type="SUPFAM" id="SSF53383">
    <property type="entry name" value="PLP-dependent transferases"/>
    <property type="match status" value="1"/>
</dbReference>
<evidence type="ECO:0000256" key="1">
    <source>
        <dbReference type="ARBA" id="ARBA00001933"/>
    </source>
</evidence>
<dbReference type="Pfam" id="PF00266">
    <property type="entry name" value="Aminotran_5"/>
    <property type="match status" value="1"/>
</dbReference>
<organism evidence="4 5">
    <name type="scientific">Saccharopolyspora erythraea (strain ATCC 11635 / DSM 40517 / JCM 4748 / NBRC 13426 / NCIMB 8594 / NRRL 2338)</name>
    <dbReference type="NCBI Taxonomy" id="405948"/>
    <lineage>
        <taxon>Bacteria</taxon>
        <taxon>Bacillati</taxon>
        <taxon>Actinomycetota</taxon>
        <taxon>Actinomycetes</taxon>
        <taxon>Pseudonocardiales</taxon>
        <taxon>Pseudonocardiaceae</taxon>
        <taxon>Saccharopolyspora</taxon>
    </lineage>
</organism>
<sequence length="434" mass="45777">MVSGDLVPHANLDHAATTPCLRRVHDAVRDVLPWYASVHRGAGFASRVSSRAYEQARDSLRRFAGASADSEVLFTRNTTDALNLLARCLPPGTAVLRFDTEHHAALLPWAPDSVVGLGMPDSPEAAARLLSAALRRLPAGPKLVVLTGASNVTGELWPVAELAEIARRHGARTVLDAAQLAPHRPLSMTGWQVDWVALSGHKMYAPFGAGALVGSPEWLADAQPYLVGGGATANVTANSADSAHVTWCGLPARHEAGSPNVVGAHALAAACDELTELGWDFVTAHEQALVDRLREGLAALPGVRPLSMWPGRPGVGVVSFAIDPHAGKTTDADLLAAALSAEHGVSVRSGLFCAHMLTRRLMSRTGAEPGPALRASVGLDTTTEHVDRLLAGLERLLLDGPGAHYRLLDGRWAPDPDPRPFPTFLGEAELPALA</sequence>
<keyword evidence="2" id="KW-0663">Pyridoxal phosphate</keyword>
<dbReference type="EC" id="4.4.1.16" evidence="4"/>
<evidence type="ECO:0000313" key="4">
    <source>
        <dbReference type="EMBL" id="CAM03392.1"/>
    </source>
</evidence>
<dbReference type="InterPro" id="IPR015422">
    <property type="entry name" value="PyrdxlP-dep_Trfase_small"/>
</dbReference>
<evidence type="ECO:0000256" key="2">
    <source>
        <dbReference type="ARBA" id="ARBA00022898"/>
    </source>
</evidence>
<dbReference type="Proteomes" id="UP000006728">
    <property type="component" value="Chromosome"/>
</dbReference>
<dbReference type="Gene3D" id="3.90.1150.10">
    <property type="entry name" value="Aspartate Aminotransferase, domain 1"/>
    <property type="match status" value="1"/>
</dbReference>
<dbReference type="GO" id="GO:0009000">
    <property type="term" value="F:selenocysteine lyase activity"/>
    <property type="evidence" value="ECO:0007669"/>
    <property type="project" value="UniProtKB-EC"/>
</dbReference>
<dbReference type="PANTHER" id="PTHR43586">
    <property type="entry name" value="CYSTEINE DESULFURASE"/>
    <property type="match status" value="1"/>
</dbReference>
<keyword evidence="4" id="KW-0456">Lyase</keyword>
<dbReference type="AlphaFoldDB" id="A4FH67"/>
<dbReference type="EMBL" id="AM420293">
    <property type="protein sequence ID" value="CAM03392.1"/>
    <property type="molecule type" value="Genomic_DNA"/>
</dbReference>
<dbReference type="eggNOG" id="COG0520">
    <property type="taxonomic scope" value="Bacteria"/>
</dbReference>
<keyword evidence="5" id="KW-1185">Reference proteome</keyword>
<accession>A4FH67</accession>
<reference evidence="4 5" key="1">
    <citation type="journal article" date="2007" name="Nat. Biotechnol.">
        <title>Complete genome sequence of the erythromycin-producing bacterium Saccharopolyspora erythraea NRRL23338.</title>
        <authorList>
            <person name="Oliynyk M."/>
            <person name="Samborskyy M."/>
            <person name="Lester J.B."/>
            <person name="Mironenko T."/>
            <person name="Scott N."/>
            <person name="Dickens S."/>
            <person name="Haydock S.F."/>
            <person name="Leadlay P.F."/>
        </authorList>
    </citation>
    <scope>NUCLEOTIDE SEQUENCE [LARGE SCALE GENOMIC DNA]</scope>
    <source>
        <strain evidence="5">ATCC 11635 / DSM 40517 / JCM 4748 / NBRC 13426 / NCIMB 8594 / NRRL 2338</strain>
    </source>
</reference>
<evidence type="ECO:0000313" key="5">
    <source>
        <dbReference type="Proteomes" id="UP000006728"/>
    </source>
</evidence>
<dbReference type="InterPro" id="IPR000192">
    <property type="entry name" value="Aminotrans_V_dom"/>
</dbReference>
<dbReference type="InterPro" id="IPR015421">
    <property type="entry name" value="PyrdxlP-dep_Trfase_major"/>
</dbReference>
<dbReference type="STRING" id="405948.SACE_4122"/>
<dbReference type="KEGG" id="sen:SACE_4122"/>
<protein>
    <submittedName>
        <fullName evidence="4">Probable cysteine desulfurase</fullName>
        <ecNumber evidence="4">4.4.1.16</ecNumber>
    </submittedName>
</protein>
<dbReference type="HOGENOM" id="CLU_003433_2_0_11"/>
<name>A4FH67_SACEN</name>
<gene>
    <name evidence="4" type="ordered locus">SACE_4122</name>
</gene>